<keyword evidence="3" id="KW-1185">Reference proteome</keyword>
<dbReference type="InParanoid" id="A0A2R5GW15"/>
<keyword evidence="1" id="KW-0812">Transmembrane</keyword>
<evidence type="ECO:0000313" key="3">
    <source>
        <dbReference type="Proteomes" id="UP000241890"/>
    </source>
</evidence>
<gene>
    <name evidence="2" type="ORF">FCC1311_101812</name>
</gene>
<comment type="caution">
    <text evidence="2">The sequence shown here is derived from an EMBL/GenBank/DDBJ whole genome shotgun (WGS) entry which is preliminary data.</text>
</comment>
<dbReference type="EMBL" id="BEYU01000175">
    <property type="protein sequence ID" value="GBG33958.1"/>
    <property type="molecule type" value="Genomic_DNA"/>
</dbReference>
<organism evidence="2 3">
    <name type="scientific">Hondaea fermentalgiana</name>
    <dbReference type="NCBI Taxonomy" id="2315210"/>
    <lineage>
        <taxon>Eukaryota</taxon>
        <taxon>Sar</taxon>
        <taxon>Stramenopiles</taxon>
        <taxon>Bigyra</taxon>
        <taxon>Labyrinthulomycetes</taxon>
        <taxon>Thraustochytrida</taxon>
        <taxon>Thraustochytriidae</taxon>
        <taxon>Hondaea</taxon>
    </lineage>
</organism>
<feature type="transmembrane region" description="Helical" evidence="1">
    <location>
        <begin position="95"/>
        <end position="113"/>
    </location>
</feature>
<accession>A0A2R5GW15</accession>
<keyword evidence="1" id="KW-1133">Transmembrane helix</keyword>
<sequence>MASSFASKTEQSGGLEVNKGLEKWKSVLRYDAGYCVASGIVMAGLKNPLGIHVGVPPQAMLGVGVGATVWGVALFVASRMFTAKDAETWPGWSKLLGNASLVFAAGVAVGAAAAPNATILGRGLLVATALEIAAFGLYERHIANMHTRA</sequence>
<name>A0A2R5GW15_9STRA</name>
<reference evidence="2 3" key="1">
    <citation type="submission" date="2017-12" db="EMBL/GenBank/DDBJ databases">
        <title>Sequencing, de novo assembly and annotation of complete genome of a new Thraustochytrid species, strain FCC1311.</title>
        <authorList>
            <person name="Sedici K."/>
            <person name="Godart F."/>
            <person name="Aiese Cigliano R."/>
            <person name="Sanseverino W."/>
            <person name="Barakat M."/>
            <person name="Ortet P."/>
            <person name="Marechal E."/>
            <person name="Cagnac O."/>
            <person name="Amato A."/>
        </authorList>
    </citation>
    <scope>NUCLEOTIDE SEQUENCE [LARGE SCALE GENOMIC DNA]</scope>
</reference>
<evidence type="ECO:0000313" key="2">
    <source>
        <dbReference type="EMBL" id="GBG33958.1"/>
    </source>
</evidence>
<feature type="transmembrane region" description="Helical" evidence="1">
    <location>
        <begin position="59"/>
        <end position="83"/>
    </location>
</feature>
<evidence type="ECO:0000256" key="1">
    <source>
        <dbReference type="SAM" id="Phobius"/>
    </source>
</evidence>
<dbReference type="Proteomes" id="UP000241890">
    <property type="component" value="Unassembled WGS sequence"/>
</dbReference>
<proteinExistence type="predicted"/>
<protein>
    <submittedName>
        <fullName evidence="2">Uncharacterized protein</fullName>
    </submittedName>
</protein>
<keyword evidence="1" id="KW-0472">Membrane</keyword>
<dbReference type="AlphaFoldDB" id="A0A2R5GW15"/>
<feature type="transmembrane region" description="Helical" evidence="1">
    <location>
        <begin position="119"/>
        <end position="138"/>
    </location>
</feature>